<dbReference type="AlphaFoldDB" id="A0A7R8AV87"/>
<gene>
    <name evidence="10" type="ORF">APUU_80943S</name>
</gene>
<dbReference type="Pfam" id="PF00072">
    <property type="entry name" value="Response_reg"/>
    <property type="match status" value="1"/>
</dbReference>
<keyword evidence="5" id="KW-0418">Kinase</keyword>
<dbReference type="OrthoDB" id="303614at2759"/>
<dbReference type="PANTHER" id="PTHR43047">
    <property type="entry name" value="TWO-COMPONENT HISTIDINE PROTEIN KINASE"/>
    <property type="match status" value="1"/>
</dbReference>
<dbReference type="SMART" id="SM00388">
    <property type="entry name" value="HisKA"/>
    <property type="match status" value="1"/>
</dbReference>
<dbReference type="Proteomes" id="UP000654913">
    <property type="component" value="Chromosome 8"/>
</dbReference>
<name>A0A7R8AV87_9EURO</name>
<dbReference type="SMART" id="SM00448">
    <property type="entry name" value="REC"/>
    <property type="match status" value="1"/>
</dbReference>
<proteinExistence type="predicted"/>
<keyword evidence="3 6" id="KW-0597">Phosphoprotein</keyword>
<evidence type="ECO:0000259" key="9">
    <source>
        <dbReference type="PROSITE" id="PS50110"/>
    </source>
</evidence>
<dbReference type="InterPro" id="IPR005467">
    <property type="entry name" value="His_kinase_dom"/>
</dbReference>
<dbReference type="InterPro" id="IPR003661">
    <property type="entry name" value="HisK_dim/P_dom"/>
</dbReference>
<evidence type="ECO:0000256" key="3">
    <source>
        <dbReference type="ARBA" id="ARBA00022553"/>
    </source>
</evidence>
<evidence type="ECO:0000313" key="11">
    <source>
        <dbReference type="Proteomes" id="UP000654913"/>
    </source>
</evidence>
<dbReference type="InterPro" id="IPR011006">
    <property type="entry name" value="CheY-like_superfamily"/>
</dbReference>
<dbReference type="FunFam" id="1.10.287.130:FF:000023">
    <property type="entry name" value="Sensor histidine kinase/response regulator, putative"/>
    <property type="match status" value="1"/>
</dbReference>
<dbReference type="PROSITE" id="PS50109">
    <property type="entry name" value="HIS_KIN"/>
    <property type="match status" value="1"/>
</dbReference>
<keyword evidence="11" id="KW-1185">Reference proteome</keyword>
<dbReference type="Pfam" id="PF00512">
    <property type="entry name" value="HisKA"/>
    <property type="match status" value="1"/>
</dbReference>
<reference evidence="10" key="1">
    <citation type="submission" date="2021-01" db="EMBL/GenBank/DDBJ databases">
        <authorList>
            <consortium name="Aspergillus puulaauensis MK2 genome sequencing consortium"/>
            <person name="Kazuki M."/>
            <person name="Futagami T."/>
        </authorList>
    </citation>
    <scope>NUCLEOTIDE SEQUENCE</scope>
    <source>
        <strain evidence="10">MK2</strain>
    </source>
</reference>
<keyword evidence="4" id="KW-0808">Transferase</keyword>
<feature type="domain" description="Response regulatory" evidence="9">
    <location>
        <begin position="787"/>
        <end position="907"/>
    </location>
</feature>
<sequence>MAYYPRAESLRPAAGATDSLADSAHAKRQLDALMTFVKEHNSFRELNGVAGFSGSSASRLRAPSVPNIEQLSIDDSRAWGPQLSPCDGPAHISPSVSPRQSMVSHPDAHGHARNQSGGTGYLSVSSESSSIPRETSLLYSRASSLLLEGMGTDGVFFLNAPRSNSRSSSRRSSCVSPWELNARSEFPAVRRGSISLSSDSEWHERPCELLGSAVCNRVQDSCDMNSCSLTKGLLHELFMAFPQGKIFNSLPNPADDAINPLLVEGLAQSIPNAHSVLFMPFWDWDKTRWIAAAVTWTSHANFTENDQHYMQAFSDAMVSQLAQIDRVATERTKYDLLSSVSHELRSPLHGMLANSELLQSNCLDPSQQEMLKMIKTCGNTLLDTMNHLLDFAKINNLTNLNKLPSKGGQMDEMASDFDLDVLVEDVTDSLYAGNRASCKRTENNAPHSPDDLTVIACVEQRDSWKVQSVSGAWRRIIMNVLGNAFKFTQSGLIEVSLTHTQMRRNGSRSSLAVIQITDTGCGISRDYLDNGIFIPFSQENILTEGVGLGLSIAHQLITHLGGQLDVKSEAGAGTRVEIRIPIQFTEATPTLAPNGYRRTWKKKLVCLVGMNPDICSRNARNEAEIRRKLAIQDAMSSTLLRHRSCRLSFSDSLDHANGDIAVVEESMLGGLAAAGPVETTCKSLIVLGRYGSSTPIDQTFQGAVNVVYIPQPLIPRRVFQALERLGVLVPSGSPDRSFLDSASESSQGNSLAEVFAMAKALESPPAVRESLSEYPFRPPEPREKGLHVLIVDDNDINLKVLSTFMRKIGCPYETASNGQIAVEKYKAAQPQFDYVLMDISMPVMNGIVASSIIRDYEGEACLRRSTIMAVTGVGSSEVQEEAFTAGIDEYLVKPLALSDLKRIMGIS</sequence>
<evidence type="ECO:0000256" key="1">
    <source>
        <dbReference type="ARBA" id="ARBA00000085"/>
    </source>
</evidence>
<dbReference type="Pfam" id="PF02518">
    <property type="entry name" value="HATPase_c"/>
    <property type="match status" value="1"/>
</dbReference>
<dbReference type="Gene3D" id="1.10.287.130">
    <property type="match status" value="1"/>
</dbReference>
<dbReference type="EC" id="2.7.13.3" evidence="2"/>
<evidence type="ECO:0000259" key="8">
    <source>
        <dbReference type="PROSITE" id="PS50109"/>
    </source>
</evidence>
<evidence type="ECO:0000256" key="7">
    <source>
        <dbReference type="SAM" id="MobiDB-lite"/>
    </source>
</evidence>
<dbReference type="KEGG" id="apuu:APUU_80943S"/>
<evidence type="ECO:0000313" key="10">
    <source>
        <dbReference type="EMBL" id="BCS30640.1"/>
    </source>
</evidence>
<dbReference type="SUPFAM" id="SSF55874">
    <property type="entry name" value="ATPase domain of HSP90 chaperone/DNA topoisomerase II/histidine kinase"/>
    <property type="match status" value="1"/>
</dbReference>
<dbReference type="CDD" id="cd00082">
    <property type="entry name" value="HisKA"/>
    <property type="match status" value="1"/>
</dbReference>
<reference evidence="10" key="2">
    <citation type="submission" date="2021-02" db="EMBL/GenBank/DDBJ databases">
        <title>Aspergillus puulaauensis MK2 genome sequence.</title>
        <authorList>
            <person name="Futagami T."/>
            <person name="Mori K."/>
            <person name="Kadooka C."/>
            <person name="Tanaka T."/>
        </authorList>
    </citation>
    <scope>NUCLEOTIDE SEQUENCE</scope>
    <source>
        <strain evidence="10">MK2</strain>
    </source>
</reference>
<dbReference type="GO" id="GO:0009927">
    <property type="term" value="F:histidine phosphotransfer kinase activity"/>
    <property type="evidence" value="ECO:0007669"/>
    <property type="project" value="TreeGrafter"/>
</dbReference>
<dbReference type="PANTHER" id="PTHR43047:SF72">
    <property type="entry name" value="OSMOSENSING HISTIDINE PROTEIN KINASE SLN1"/>
    <property type="match status" value="1"/>
</dbReference>
<feature type="region of interest" description="Disordered" evidence="7">
    <location>
        <begin position="86"/>
        <end position="127"/>
    </location>
</feature>
<dbReference type="SMART" id="SM00387">
    <property type="entry name" value="HATPase_c"/>
    <property type="match status" value="1"/>
</dbReference>
<dbReference type="RefSeq" id="XP_041562826.1">
    <property type="nucleotide sequence ID" value="XM_041697280.1"/>
</dbReference>
<dbReference type="GO" id="GO:0000155">
    <property type="term" value="F:phosphorelay sensor kinase activity"/>
    <property type="evidence" value="ECO:0007669"/>
    <property type="project" value="InterPro"/>
</dbReference>
<evidence type="ECO:0000256" key="2">
    <source>
        <dbReference type="ARBA" id="ARBA00012438"/>
    </source>
</evidence>
<feature type="domain" description="Histidine kinase" evidence="8">
    <location>
        <begin position="339"/>
        <end position="584"/>
    </location>
</feature>
<dbReference type="SUPFAM" id="SSF52172">
    <property type="entry name" value="CheY-like"/>
    <property type="match status" value="1"/>
</dbReference>
<dbReference type="Gene3D" id="3.30.565.10">
    <property type="entry name" value="Histidine kinase-like ATPase, C-terminal domain"/>
    <property type="match status" value="1"/>
</dbReference>
<evidence type="ECO:0000256" key="5">
    <source>
        <dbReference type="ARBA" id="ARBA00022777"/>
    </source>
</evidence>
<dbReference type="EMBL" id="AP024450">
    <property type="protein sequence ID" value="BCS30640.1"/>
    <property type="molecule type" value="Genomic_DNA"/>
</dbReference>
<dbReference type="GO" id="GO:0005886">
    <property type="term" value="C:plasma membrane"/>
    <property type="evidence" value="ECO:0007669"/>
    <property type="project" value="TreeGrafter"/>
</dbReference>
<protein>
    <recommendedName>
        <fullName evidence="2">histidine kinase</fullName>
        <ecNumber evidence="2">2.7.13.3</ecNumber>
    </recommendedName>
</protein>
<evidence type="ECO:0000256" key="6">
    <source>
        <dbReference type="PROSITE-ProRule" id="PRU00169"/>
    </source>
</evidence>
<dbReference type="InterPro" id="IPR036097">
    <property type="entry name" value="HisK_dim/P_sf"/>
</dbReference>
<feature type="compositionally biased region" description="Polar residues" evidence="7">
    <location>
        <begin position="94"/>
        <end position="103"/>
    </location>
</feature>
<dbReference type="PRINTS" id="PR00344">
    <property type="entry name" value="BCTRLSENSOR"/>
</dbReference>
<evidence type="ECO:0000256" key="4">
    <source>
        <dbReference type="ARBA" id="ARBA00022679"/>
    </source>
</evidence>
<dbReference type="InterPro" id="IPR036890">
    <property type="entry name" value="HATPase_C_sf"/>
</dbReference>
<dbReference type="InterPro" id="IPR004358">
    <property type="entry name" value="Sig_transdc_His_kin-like_C"/>
</dbReference>
<dbReference type="InterPro" id="IPR001789">
    <property type="entry name" value="Sig_transdc_resp-reg_receiver"/>
</dbReference>
<comment type="catalytic activity">
    <reaction evidence="1">
        <text>ATP + protein L-histidine = ADP + protein N-phospho-L-histidine.</text>
        <dbReference type="EC" id="2.7.13.3"/>
    </reaction>
</comment>
<dbReference type="CDD" id="cd17546">
    <property type="entry name" value="REC_hyHK_CKI1_RcsC-like"/>
    <property type="match status" value="1"/>
</dbReference>
<dbReference type="GeneID" id="64980637"/>
<feature type="modified residue" description="4-aspartylphosphate" evidence="6">
    <location>
        <position position="838"/>
    </location>
</feature>
<organism evidence="10 11">
    <name type="scientific">Aspergillus puulaauensis</name>
    <dbReference type="NCBI Taxonomy" id="1220207"/>
    <lineage>
        <taxon>Eukaryota</taxon>
        <taxon>Fungi</taxon>
        <taxon>Dikarya</taxon>
        <taxon>Ascomycota</taxon>
        <taxon>Pezizomycotina</taxon>
        <taxon>Eurotiomycetes</taxon>
        <taxon>Eurotiomycetidae</taxon>
        <taxon>Eurotiales</taxon>
        <taxon>Aspergillaceae</taxon>
        <taxon>Aspergillus</taxon>
    </lineage>
</organism>
<dbReference type="SUPFAM" id="SSF47384">
    <property type="entry name" value="Homodimeric domain of signal transducing histidine kinase"/>
    <property type="match status" value="1"/>
</dbReference>
<accession>A0A7R8AV87</accession>
<dbReference type="Gene3D" id="3.40.50.2300">
    <property type="match status" value="1"/>
</dbReference>
<dbReference type="InterPro" id="IPR003594">
    <property type="entry name" value="HATPase_dom"/>
</dbReference>
<dbReference type="PROSITE" id="PS50110">
    <property type="entry name" value="RESPONSE_REGULATORY"/>
    <property type="match status" value="1"/>
</dbReference>